<dbReference type="InterPro" id="IPR041916">
    <property type="entry name" value="Anti_sigma_zinc_sf"/>
</dbReference>
<gene>
    <name evidence="2" type="ORF">IPH26_00695</name>
</gene>
<dbReference type="EMBL" id="JADJEV010000001">
    <property type="protein sequence ID" value="MBK6971530.1"/>
    <property type="molecule type" value="Genomic_DNA"/>
</dbReference>
<evidence type="ECO:0000313" key="2">
    <source>
        <dbReference type="EMBL" id="MBK6971530.1"/>
    </source>
</evidence>
<comment type="caution">
    <text evidence="2">The sequence shown here is derived from an EMBL/GenBank/DDBJ whole genome shotgun (WGS) entry which is preliminary data.</text>
</comment>
<dbReference type="Proteomes" id="UP000807785">
    <property type="component" value="Unassembled WGS sequence"/>
</dbReference>
<accession>A0A9D7HS95</accession>
<keyword evidence="1" id="KW-0472">Membrane</keyword>
<protein>
    <submittedName>
        <fullName evidence="2">Anti-sigma factor</fullName>
    </submittedName>
</protein>
<keyword evidence="1" id="KW-1133">Transmembrane helix</keyword>
<evidence type="ECO:0000313" key="3">
    <source>
        <dbReference type="Proteomes" id="UP000807785"/>
    </source>
</evidence>
<proteinExistence type="predicted"/>
<evidence type="ECO:0000256" key="1">
    <source>
        <dbReference type="SAM" id="Phobius"/>
    </source>
</evidence>
<dbReference type="AlphaFoldDB" id="A0A9D7HS95"/>
<sequence length="253" mass="27714">MNSRPVSEEQLHAYADGRLGAAESMTVASWLAERPEVHEQVRAWREQTALLHGRFDAVMLEQVPPRLINAGRHAPLSRTLRVAAVLAWLSIGGIVGFLVRGTIGGSGSTELVTLPHEAAIAHAVYAPEVRHPVEVTADQEQHLVTWLSKRLGTPVKAPSLRGEGYELVGGRLLPGNAGPVAQFMYQDARGQRLTLYLRTDAAGNRETAFRFAQEGKVGVFYWLDGKLGYALSGEQSKADLMRVVDSVYRQLNP</sequence>
<name>A0A9D7HS95_9PROT</name>
<keyword evidence="1" id="KW-0812">Transmembrane</keyword>
<reference evidence="2" key="1">
    <citation type="submission" date="2020-10" db="EMBL/GenBank/DDBJ databases">
        <title>Connecting structure to function with the recovery of over 1000 high-quality activated sludge metagenome-assembled genomes encoding full-length rRNA genes using long-read sequencing.</title>
        <authorList>
            <person name="Singleton C.M."/>
            <person name="Petriglieri F."/>
            <person name="Kristensen J.M."/>
            <person name="Kirkegaard R.H."/>
            <person name="Michaelsen T.Y."/>
            <person name="Andersen M.H."/>
            <person name="Karst S.M."/>
            <person name="Dueholm M.S."/>
            <person name="Nielsen P.H."/>
            <person name="Albertsen M."/>
        </authorList>
    </citation>
    <scope>NUCLEOTIDE SEQUENCE</scope>
    <source>
        <strain evidence="2">Bjer_18-Q3-R1-45_BAT3C.347</strain>
    </source>
</reference>
<feature type="transmembrane region" description="Helical" evidence="1">
    <location>
        <begin position="80"/>
        <end position="99"/>
    </location>
</feature>
<dbReference type="Gene3D" id="1.10.10.1320">
    <property type="entry name" value="Anti-sigma factor, zinc-finger domain"/>
    <property type="match status" value="1"/>
</dbReference>
<organism evidence="2 3">
    <name type="scientific">Candidatus Methylophosphatis roskildensis</name>
    <dbReference type="NCBI Taxonomy" id="2899263"/>
    <lineage>
        <taxon>Bacteria</taxon>
        <taxon>Pseudomonadati</taxon>
        <taxon>Pseudomonadota</taxon>
        <taxon>Betaproteobacteria</taxon>
        <taxon>Nitrosomonadales</taxon>
        <taxon>Sterolibacteriaceae</taxon>
        <taxon>Candidatus Methylophosphatis</taxon>
    </lineage>
</organism>